<accession>A0A5B6X6T1</accession>
<dbReference type="Proteomes" id="UP000325315">
    <property type="component" value="Unassembled WGS sequence"/>
</dbReference>
<protein>
    <submittedName>
        <fullName evidence="1">Reverse transcriptase</fullName>
    </submittedName>
</protein>
<sequence>MEKLKTLQLGLEQWANALKRKRMDLKKKLIGELETLLMADRDEETLAKIIDTKIHLNMEIDKEEVYWEQRARYGDKNTAYFHRSATTRKRANTISKLVLDEGTEVTNDAGLQEAAKNYFASLFSSERVADPEKVLEGIEDCVSQEINEALQSPFKEDEVRTALKGMGSMKAPGPDGFPTLFFQKYWHIVRKEVLGYCLGVLNEGKEIDSANMTDIMLILKVSQPTTLVNFRSISLCTVIYKMSTFIPGRLISDNVLLAYEMLHTFRQK</sequence>
<dbReference type="PANTHER" id="PTHR46890">
    <property type="entry name" value="NON-LTR RETROLELEMENT REVERSE TRANSCRIPTASE-LIKE PROTEIN-RELATED"/>
    <property type="match status" value="1"/>
</dbReference>
<keyword evidence="2" id="KW-1185">Reference proteome</keyword>
<dbReference type="OrthoDB" id="999775at2759"/>
<dbReference type="AlphaFoldDB" id="A0A5B6X6T1"/>
<keyword evidence="1" id="KW-0548">Nucleotidyltransferase</keyword>
<comment type="caution">
    <text evidence="1">The sequence shown here is derived from an EMBL/GenBank/DDBJ whole genome shotgun (WGS) entry which is preliminary data.</text>
</comment>
<proteinExistence type="predicted"/>
<evidence type="ECO:0000313" key="2">
    <source>
        <dbReference type="Proteomes" id="UP000325315"/>
    </source>
</evidence>
<reference evidence="2" key="1">
    <citation type="journal article" date="2019" name="Plant Biotechnol. J.">
        <title>Genome sequencing of the Australian wild diploid species Gossypium australe highlights disease resistance and delayed gland morphogenesis.</title>
        <authorList>
            <person name="Cai Y."/>
            <person name="Cai X."/>
            <person name="Wang Q."/>
            <person name="Wang P."/>
            <person name="Zhang Y."/>
            <person name="Cai C."/>
            <person name="Xu Y."/>
            <person name="Wang K."/>
            <person name="Zhou Z."/>
            <person name="Wang C."/>
            <person name="Geng S."/>
            <person name="Li B."/>
            <person name="Dong Q."/>
            <person name="Hou Y."/>
            <person name="Wang H."/>
            <person name="Ai P."/>
            <person name="Liu Z."/>
            <person name="Yi F."/>
            <person name="Sun M."/>
            <person name="An G."/>
            <person name="Cheng J."/>
            <person name="Zhang Y."/>
            <person name="Shi Q."/>
            <person name="Xie Y."/>
            <person name="Shi X."/>
            <person name="Chang Y."/>
            <person name="Huang F."/>
            <person name="Chen Y."/>
            <person name="Hong S."/>
            <person name="Mi L."/>
            <person name="Sun Q."/>
            <person name="Zhang L."/>
            <person name="Zhou B."/>
            <person name="Peng R."/>
            <person name="Zhang X."/>
            <person name="Liu F."/>
        </authorList>
    </citation>
    <scope>NUCLEOTIDE SEQUENCE [LARGE SCALE GENOMIC DNA]</scope>
    <source>
        <strain evidence="2">cv. PA1801</strain>
    </source>
</reference>
<dbReference type="EMBL" id="SMMG02000001">
    <property type="protein sequence ID" value="KAA3488882.1"/>
    <property type="molecule type" value="Genomic_DNA"/>
</dbReference>
<dbReference type="PANTHER" id="PTHR46890:SF48">
    <property type="entry name" value="RNA-DIRECTED DNA POLYMERASE"/>
    <property type="match status" value="1"/>
</dbReference>
<dbReference type="GO" id="GO:0003964">
    <property type="term" value="F:RNA-directed DNA polymerase activity"/>
    <property type="evidence" value="ECO:0007669"/>
    <property type="project" value="UniProtKB-KW"/>
</dbReference>
<organism evidence="1 2">
    <name type="scientific">Gossypium australe</name>
    <dbReference type="NCBI Taxonomy" id="47621"/>
    <lineage>
        <taxon>Eukaryota</taxon>
        <taxon>Viridiplantae</taxon>
        <taxon>Streptophyta</taxon>
        <taxon>Embryophyta</taxon>
        <taxon>Tracheophyta</taxon>
        <taxon>Spermatophyta</taxon>
        <taxon>Magnoliopsida</taxon>
        <taxon>eudicotyledons</taxon>
        <taxon>Gunneridae</taxon>
        <taxon>Pentapetalae</taxon>
        <taxon>rosids</taxon>
        <taxon>malvids</taxon>
        <taxon>Malvales</taxon>
        <taxon>Malvaceae</taxon>
        <taxon>Malvoideae</taxon>
        <taxon>Gossypium</taxon>
    </lineage>
</organism>
<keyword evidence="1" id="KW-0695">RNA-directed DNA polymerase</keyword>
<name>A0A5B6X6T1_9ROSI</name>
<gene>
    <name evidence="1" type="ORF">EPI10_032584</name>
</gene>
<evidence type="ECO:0000313" key="1">
    <source>
        <dbReference type="EMBL" id="KAA3488882.1"/>
    </source>
</evidence>
<keyword evidence="1" id="KW-0808">Transferase</keyword>
<dbReference type="InterPro" id="IPR052343">
    <property type="entry name" value="Retrotransposon-Effector_Assoc"/>
</dbReference>